<feature type="transmembrane region" description="Helical" evidence="8">
    <location>
        <begin position="117"/>
        <end position="141"/>
    </location>
</feature>
<feature type="transmembrane region" description="Helical" evidence="8">
    <location>
        <begin position="404"/>
        <end position="422"/>
    </location>
</feature>
<feature type="transmembrane region" description="Helical" evidence="8">
    <location>
        <begin position="336"/>
        <end position="360"/>
    </location>
</feature>
<dbReference type="EMBL" id="JFKE01000003">
    <property type="protein sequence ID" value="KAJ56197.1"/>
    <property type="molecule type" value="Genomic_DNA"/>
</dbReference>
<evidence type="ECO:0000256" key="4">
    <source>
        <dbReference type="ARBA" id="ARBA00022692"/>
    </source>
</evidence>
<reference evidence="9 10" key="1">
    <citation type="submission" date="2014-03" db="EMBL/GenBank/DDBJ databases">
        <title>Draft Genome Sequence of Actibacterium mucosum KCTC 23349, a Marine Alphaproteobacterium with Complex Ionic Requirements Isolated from Mediterranean Seawater at Malvarrosa Beach, Valencia, Spain.</title>
        <authorList>
            <person name="Arahal D.R."/>
            <person name="Shao Z."/>
            <person name="Lai Q."/>
            <person name="Pujalte M.J."/>
        </authorList>
    </citation>
    <scope>NUCLEOTIDE SEQUENCE [LARGE SCALE GENOMIC DNA]</scope>
    <source>
        <strain evidence="9 10">KCTC 23349</strain>
    </source>
</reference>
<keyword evidence="4 8" id="KW-0812">Transmembrane</keyword>
<feature type="transmembrane region" description="Helical" evidence="8">
    <location>
        <begin position="198"/>
        <end position="220"/>
    </location>
</feature>
<evidence type="ECO:0000256" key="3">
    <source>
        <dbReference type="ARBA" id="ARBA00022679"/>
    </source>
</evidence>
<evidence type="ECO:0000256" key="5">
    <source>
        <dbReference type="ARBA" id="ARBA00022989"/>
    </source>
</evidence>
<keyword evidence="5 8" id="KW-1133">Transmembrane helix</keyword>
<dbReference type="STRING" id="1454373.ACMU_10620"/>
<evidence type="ECO:0000256" key="7">
    <source>
        <dbReference type="ARBA" id="ARBA00024033"/>
    </source>
</evidence>
<comment type="subcellular location">
    <subcellularLocation>
        <location evidence="1">Cell membrane</location>
        <topology evidence="1">Multi-pass membrane protein</topology>
    </subcellularLocation>
</comment>
<evidence type="ECO:0000256" key="6">
    <source>
        <dbReference type="ARBA" id="ARBA00023136"/>
    </source>
</evidence>
<keyword evidence="6 8" id="KW-0472">Membrane</keyword>
<feature type="transmembrane region" description="Helical" evidence="8">
    <location>
        <begin position="306"/>
        <end position="324"/>
    </location>
</feature>
<feature type="transmembrane region" description="Helical" evidence="8">
    <location>
        <begin position="21"/>
        <end position="39"/>
    </location>
</feature>
<evidence type="ECO:0000256" key="1">
    <source>
        <dbReference type="ARBA" id="ARBA00004651"/>
    </source>
</evidence>
<feature type="transmembrane region" description="Helical" evidence="8">
    <location>
        <begin position="372"/>
        <end position="392"/>
    </location>
</feature>
<feature type="transmembrane region" description="Helical" evidence="8">
    <location>
        <begin position="226"/>
        <end position="246"/>
    </location>
</feature>
<dbReference type="GO" id="GO:0005886">
    <property type="term" value="C:plasma membrane"/>
    <property type="evidence" value="ECO:0007669"/>
    <property type="project" value="UniProtKB-SubCell"/>
</dbReference>
<gene>
    <name evidence="9" type="ORF">ACMU_10620</name>
</gene>
<dbReference type="GO" id="GO:0016758">
    <property type="term" value="F:hexosyltransferase activity"/>
    <property type="evidence" value="ECO:0007669"/>
    <property type="project" value="InterPro"/>
</dbReference>
<name>A0A037ZKX2_9RHOB</name>
<keyword evidence="2" id="KW-1003">Cell membrane</keyword>
<evidence type="ECO:0000313" key="9">
    <source>
        <dbReference type="EMBL" id="KAJ56197.1"/>
    </source>
</evidence>
<evidence type="ECO:0008006" key="11">
    <source>
        <dbReference type="Google" id="ProtNLM"/>
    </source>
</evidence>
<organism evidence="9 10">
    <name type="scientific">Actibacterium mucosum KCTC 23349</name>
    <dbReference type="NCBI Taxonomy" id="1454373"/>
    <lineage>
        <taxon>Bacteria</taxon>
        <taxon>Pseudomonadati</taxon>
        <taxon>Pseudomonadota</taxon>
        <taxon>Alphaproteobacteria</taxon>
        <taxon>Rhodobacterales</taxon>
        <taxon>Roseobacteraceae</taxon>
        <taxon>Actibacterium</taxon>
    </lineage>
</organism>
<dbReference type="Pfam" id="PF09594">
    <property type="entry name" value="GT87"/>
    <property type="match status" value="1"/>
</dbReference>
<keyword evidence="10" id="KW-1185">Reference proteome</keyword>
<dbReference type="Proteomes" id="UP000026249">
    <property type="component" value="Unassembled WGS sequence"/>
</dbReference>
<accession>A0A037ZKX2</accession>
<feature type="transmembrane region" description="Helical" evidence="8">
    <location>
        <begin position="148"/>
        <end position="164"/>
    </location>
</feature>
<dbReference type="AlphaFoldDB" id="A0A037ZKX2"/>
<dbReference type="InterPro" id="IPR018584">
    <property type="entry name" value="GT87"/>
</dbReference>
<evidence type="ECO:0000256" key="2">
    <source>
        <dbReference type="ARBA" id="ARBA00022475"/>
    </source>
</evidence>
<keyword evidence="3" id="KW-0808">Transferase</keyword>
<proteinExistence type="inferred from homology"/>
<sequence length="439" mass="48344">MKQTVEQHMSQKKQSICIKTALAVAALAGWCLFQFWRMWSAFPPDLSALYMAGYLHAEGMYDLIYARPSGFFGGTPREWWGILPRLGLSGENVLPYVYPPLWAGLLSPIAGALSPEAFFRGALLIQIPMIAASVVLAWRILRPTSLPLWAWIMISVGLLSTSMLSKFAVVQLQPQITVIFLILLSFERYGAGKAQMAGAILAIAAALKLAPVVLAVIFVMDRNWTAFRMCALVGVCLAAVSVTLMGPQLHFAFLDSVRSLSDGVFITSVNYSVNAMLHGIGIEMGFFQTWVDLNTRNIRLNSSEVLVDRLCLALLAFSLIAVLWRTRAMSERTRLTVRIFAIAGLFSLFGPLGWAHYFVLQMLLVPAMIPILGARSGGLILLVFGLMTSVPAFNMLRSAYSSDLPVMAASTIMMLLTIWAITSRPHARPRRMPKPTPAQ</sequence>
<protein>
    <recommendedName>
        <fullName evidence="11">DUF2029 domain-containing protein</fullName>
    </recommendedName>
</protein>
<evidence type="ECO:0000313" key="10">
    <source>
        <dbReference type="Proteomes" id="UP000026249"/>
    </source>
</evidence>
<evidence type="ECO:0000256" key="8">
    <source>
        <dbReference type="SAM" id="Phobius"/>
    </source>
</evidence>
<comment type="similarity">
    <text evidence="7">Belongs to the glycosyltransferase 87 family.</text>
</comment>
<comment type="caution">
    <text evidence="9">The sequence shown here is derived from an EMBL/GenBank/DDBJ whole genome shotgun (WGS) entry which is preliminary data.</text>
</comment>